<accession>A0A8T2RU99</accession>
<proteinExistence type="predicted"/>
<sequence>MAFASTFLPSFAEVKKEFRTTFSCANEQPSQCVLDRSYLSASKHSLSRIVFQSGGQNEENSSKKKVANLHVQQNQIISIPTYSSSSGVARPLSKFLSQKAGMESVLNINALQNHEYIGSNIFRCTLPKLEILSFEVAPIVDLSVIATEQECIVEMLSCKFQGSDLVESQNERFSASMRNHLTWSNYNGNEQLLEVNVQLKVSLEVYTLPFTLLPLSAVETPGNAILQAMVDRMVPIFLEQLLNDYSKWSQDMIEESEIPAEGFS</sequence>
<dbReference type="Proteomes" id="UP000825935">
    <property type="component" value="Chromosome 25"/>
</dbReference>
<dbReference type="AlphaFoldDB" id="A0A8T2RU99"/>
<gene>
    <name evidence="1" type="ORF">KP509_25G069500</name>
</gene>
<comment type="caution">
    <text evidence="1">The sequence shown here is derived from an EMBL/GenBank/DDBJ whole genome shotgun (WGS) entry which is preliminary data.</text>
</comment>
<dbReference type="InterPro" id="IPR018971">
    <property type="entry name" value="DUF1997"/>
</dbReference>
<dbReference type="OMA" id="FQFQECS"/>
<protein>
    <recommendedName>
        <fullName evidence="3">DUF1997 family protein</fullName>
    </recommendedName>
</protein>
<dbReference type="PANTHER" id="PTHR34131:SF2">
    <property type="entry name" value="FAMILY PROTEIN, PUTATIVE (DUF1997)-RELATED"/>
    <property type="match status" value="1"/>
</dbReference>
<evidence type="ECO:0008006" key="3">
    <source>
        <dbReference type="Google" id="ProtNLM"/>
    </source>
</evidence>
<evidence type="ECO:0000313" key="1">
    <source>
        <dbReference type="EMBL" id="KAH7299013.1"/>
    </source>
</evidence>
<dbReference type="PANTHER" id="PTHR34131">
    <property type="entry name" value="(RAP ANNOTATION RELEASE2) GALACTOSE-BINDING LIKE DOMAIN CONTAINING PROTEIN"/>
    <property type="match status" value="1"/>
</dbReference>
<keyword evidence="2" id="KW-1185">Reference proteome</keyword>
<dbReference type="Pfam" id="PF09366">
    <property type="entry name" value="DUF1997"/>
    <property type="match status" value="1"/>
</dbReference>
<reference evidence="1" key="1">
    <citation type="submission" date="2021-08" db="EMBL/GenBank/DDBJ databases">
        <title>WGS assembly of Ceratopteris richardii.</title>
        <authorList>
            <person name="Marchant D.B."/>
            <person name="Chen G."/>
            <person name="Jenkins J."/>
            <person name="Shu S."/>
            <person name="Leebens-Mack J."/>
            <person name="Grimwood J."/>
            <person name="Schmutz J."/>
            <person name="Soltis P."/>
            <person name="Soltis D."/>
            <person name="Chen Z.-H."/>
        </authorList>
    </citation>
    <scope>NUCLEOTIDE SEQUENCE</scope>
    <source>
        <strain evidence="1">Whitten #5841</strain>
        <tissue evidence="1">Leaf</tissue>
    </source>
</reference>
<dbReference type="EMBL" id="CM035430">
    <property type="protein sequence ID" value="KAH7299013.1"/>
    <property type="molecule type" value="Genomic_DNA"/>
</dbReference>
<evidence type="ECO:0000313" key="2">
    <source>
        <dbReference type="Proteomes" id="UP000825935"/>
    </source>
</evidence>
<dbReference type="OrthoDB" id="1933789at2759"/>
<name>A0A8T2RU99_CERRI</name>
<organism evidence="1 2">
    <name type="scientific">Ceratopteris richardii</name>
    <name type="common">Triangle waterfern</name>
    <dbReference type="NCBI Taxonomy" id="49495"/>
    <lineage>
        <taxon>Eukaryota</taxon>
        <taxon>Viridiplantae</taxon>
        <taxon>Streptophyta</taxon>
        <taxon>Embryophyta</taxon>
        <taxon>Tracheophyta</taxon>
        <taxon>Polypodiopsida</taxon>
        <taxon>Polypodiidae</taxon>
        <taxon>Polypodiales</taxon>
        <taxon>Pteridineae</taxon>
        <taxon>Pteridaceae</taxon>
        <taxon>Parkerioideae</taxon>
        <taxon>Ceratopteris</taxon>
    </lineage>
</organism>